<sequence>MASTLGLMPTTYYEMGLMTAAESWRAIRTLRAEPHESLDHVLGTESARRREFHMALEQAQQQFAAAERIGYESRPLNLFYGLSQAGRAIAAGSHALGGNTGRQWQAMGHGLKYDVAIPRGVWGTPIRQDGGSRSLFATVSLVVDSPLDFKEVQFGAAVNQLLDYTMAFREPEEYARPITDVSVSIGNSLSFPVEIPVPMPWLEAGQPTPPADLRKFVAQYPALQELEIAVDADGNDRWNPTDGYFVALVNSPEQLKISRTGVRHYLEDDPRQPRHLQRTSYYRRVPVLLPRAGESAASLHPLMSWWTVLFALSMLARYAPSKWTETLALSEHRYASRIEFLLDSALDAVPELLWQALSEINEGSL</sequence>
<protein>
    <recommendedName>
        <fullName evidence="3">YaaC family protein</fullName>
    </recommendedName>
</protein>
<dbReference type="Pfam" id="PF14175">
    <property type="entry name" value="YaaC"/>
    <property type="match status" value="1"/>
</dbReference>
<dbReference type="AlphaFoldDB" id="A0A3M0GJI9"/>
<dbReference type="Proteomes" id="UP000275256">
    <property type="component" value="Unassembled WGS sequence"/>
</dbReference>
<reference evidence="1 2" key="1">
    <citation type="submission" date="2018-10" db="EMBL/GenBank/DDBJ databases">
        <title>Tessaracoccus antarcticuss sp. nov., isolated from sediment.</title>
        <authorList>
            <person name="Zhou L.Y."/>
            <person name="Du Z.J."/>
        </authorList>
    </citation>
    <scope>NUCLEOTIDE SEQUENCE [LARGE SCALE GENOMIC DNA]</scope>
    <source>
        <strain evidence="1 2">JDX10</strain>
    </source>
</reference>
<evidence type="ECO:0008006" key="3">
    <source>
        <dbReference type="Google" id="ProtNLM"/>
    </source>
</evidence>
<comment type="caution">
    <text evidence="1">The sequence shown here is derived from an EMBL/GenBank/DDBJ whole genome shotgun (WGS) entry which is preliminary data.</text>
</comment>
<evidence type="ECO:0000313" key="1">
    <source>
        <dbReference type="EMBL" id="RMB57466.1"/>
    </source>
</evidence>
<organism evidence="1 2">
    <name type="scientific">Tessaracoccus antarcticus</name>
    <dbReference type="NCBI Taxonomy" id="2479848"/>
    <lineage>
        <taxon>Bacteria</taxon>
        <taxon>Bacillati</taxon>
        <taxon>Actinomycetota</taxon>
        <taxon>Actinomycetes</taxon>
        <taxon>Propionibacteriales</taxon>
        <taxon>Propionibacteriaceae</taxon>
        <taxon>Tessaracoccus</taxon>
    </lineage>
</organism>
<dbReference type="EMBL" id="REFW01000006">
    <property type="protein sequence ID" value="RMB57466.1"/>
    <property type="molecule type" value="Genomic_DNA"/>
</dbReference>
<name>A0A3M0GJI9_9ACTN</name>
<accession>A0A3M0GJI9</accession>
<evidence type="ECO:0000313" key="2">
    <source>
        <dbReference type="Proteomes" id="UP000275256"/>
    </source>
</evidence>
<keyword evidence="2" id="KW-1185">Reference proteome</keyword>
<gene>
    <name evidence="1" type="ORF">EAX62_15595</name>
</gene>
<dbReference type="InterPro" id="IPR026988">
    <property type="entry name" value="YaaC-like"/>
</dbReference>
<proteinExistence type="predicted"/>